<dbReference type="Proteomes" id="UP000305948">
    <property type="component" value="Unassembled WGS sequence"/>
</dbReference>
<feature type="compositionally biased region" description="Basic and acidic residues" evidence="1">
    <location>
        <begin position="103"/>
        <end position="114"/>
    </location>
</feature>
<feature type="region of interest" description="Disordered" evidence="1">
    <location>
        <begin position="1"/>
        <end position="20"/>
    </location>
</feature>
<sequence length="153" mass="17361">MASPSPSPSTLDSRKEKAAPFRIPAEVRHRLLPRLSRPVLKELKAIWSADPRVPTVSSRQAWALSRGVEPNRVHTWFSNKKRADEKMGTLKEGTYELGLDPVRPSDDATEEKENIEPLAKREIWRDTAVAIARTVRIFGDCYRSLPEFRPDSA</sequence>
<dbReference type="AlphaFoldDB" id="A0A5C3MTH5"/>
<proteinExistence type="predicted"/>
<protein>
    <recommendedName>
        <fullName evidence="4">Homeobox domain-containing protein</fullName>
    </recommendedName>
</protein>
<keyword evidence="3" id="KW-1185">Reference proteome</keyword>
<reference evidence="2 3" key="1">
    <citation type="journal article" date="2019" name="Nat. Ecol. Evol.">
        <title>Megaphylogeny resolves global patterns of mushroom evolution.</title>
        <authorList>
            <person name="Varga T."/>
            <person name="Krizsan K."/>
            <person name="Foldi C."/>
            <person name="Dima B."/>
            <person name="Sanchez-Garcia M."/>
            <person name="Sanchez-Ramirez S."/>
            <person name="Szollosi G.J."/>
            <person name="Szarkandi J.G."/>
            <person name="Papp V."/>
            <person name="Albert L."/>
            <person name="Andreopoulos W."/>
            <person name="Angelini C."/>
            <person name="Antonin V."/>
            <person name="Barry K.W."/>
            <person name="Bougher N.L."/>
            <person name="Buchanan P."/>
            <person name="Buyck B."/>
            <person name="Bense V."/>
            <person name="Catcheside P."/>
            <person name="Chovatia M."/>
            <person name="Cooper J."/>
            <person name="Damon W."/>
            <person name="Desjardin D."/>
            <person name="Finy P."/>
            <person name="Geml J."/>
            <person name="Haridas S."/>
            <person name="Hughes K."/>
            <person name="Justo A."/>
            <person name="Karasinski D."/>
            <person name="Kautmanova I."/>
            <person name="Kiss B."/>
            <person name="Kocsube S."/>
            <person name="Kotiranta H."/>
            <person name="LaButti K.M."/>
            <person name="Lechner B.E."/>
            <person name="Liimatainen K."/>
            <person name="Lipzen A."/>
            <person name="Lukacs Z."/>
            <person name="Mihaltcheva S."/>
            <person name="Morgado L.N."/>
            <person name="Niskanen T."/>
            <person name="Noordeloos M.E."/>
            <person name="Ohm R.A."/>
            <person name="Ortiz-Santana B."/>
            <person name="Ovrebo C."/>
            <person name="Racz N."/>
            <person name="Riley R."/>
            <person name="Savchenko A."/>
            <person name="Shiryaev A."/>
            <person name="Soop K."/>
            <person name="Spirin V."/>
            <person name="Szebenyi C."/>
            <person name="Tomsovsky M."/>
            <person name="Tulloss R.E."/>
            <person name="Uehling J."/>
            <person name="Grigoriev I.V."/>
            <person name="Vagvolgyi C."/>
            <person name="Papp T."/>
            <person name="Martin F.M."/>
            <person name="Miettinen O."/>
            <person name="Hibbett D.S."/>
            <person name="Nagy L.G."/>
        </authorList>
    </citation>
    <scope>NUCLEOTIDE SEQUENCE [LARGE SCALE GENOMIC DNA]</scope>
    <source>
        <strain evidence="2 3">OMC1185</strain>
    </source>
</reference>
<evidence type="ECO:0000313" key="3">
    <source>
        <dbReference type="Proteomes" id="UP000305948"/>
    </source>
</evidence>
<dbReference type="STRING" id="5364.A0A5C3MTH5"/>
<organism evidence="2 3">
    <name type="scientific">Heliocybe sulcata</name>
    <dbReference type="NCBI Taxonomy" id="5364"/>
    <lineage>
        <taxon>Eukaryota</taxon>
        <taxon>Fungi</taxon>
        <taxon>Dikarya</taxon>
        <taxon>Basidiomycota</taxon>
        <taxon>Agaricomycotina</taxon>
        <taxon>Agaricomycetes</taxon>
        <taxon>Gloeophyllales</taxon>
        <taxon>Gloeophyllaceae</taxon>
        <taxon>Heliocybe</taxon>
    </lineage>
</organism>
<dbReference type="Gene3D" id="1.10.10.60">
    <property type="entry name" value="Homeodomain-like"/>
    <property type="match status" value="1"/>
</dbReference>
<name>A0A5C3MTH5_9AGAM</name>
<evidence type="ECO:0000256" key="1">
    <source>
        <dbReference type="SAM" id="MobiDB-lite"/>
    </source>
</evidence>
<feature type="region of interest" description="Disordered" evidence="1">
    <location>
        <begin position="87"/>
        <end position="114"/>
    </location>
</feature>
<gene>
    <name evidence="2" type="ORF">OE88DRAFT_600082</name>
</gene>
<dbReference type="EMBL" id="ML213521">
    <property type="protein sequence ID" value="TFK48062.1"/>
    <property type="molecule type" value="Genomic_DNA"/>
</dbReference>
<dbReference type="SUPFAM" id="SSF46689">
    <property type="entry name" value="Homeodomain-like"/>
    <property type="match status" value="1"/>
</dbReference>
<dbReference type="OrthoDB" id="3257151at2759"/>
<dbReference type="InterPro" id="IPR009057">
    <property type="entry name" value="Homeodomain-like_sf"/>
</dbReference>
<evidence type="ECO:0008006" key="4">
    <source>
        <dbReference type="Google" id="ProtNLM"/>
    </source>
</evidence>
<accession>A0A5C3MTH5</accession>
<evidence type="ECO:0000313" key="2">
    <source>
        <dbReference type="EMBL" id="TFK48062.1"/>
    </source>
</evidence>